<evidence type="ECO:0000313" key="10">
    <source>
        <dbReference type="Proteomes" id="UP001054889"/>
    </source>
</evidence>
<protein>
    <recommendedName>
        <fullName evidence="8">EXPERA domain-containing protein</fullName>
    </recommendedName>
</protein>
<dbReference type="PANTHER" id="PTHR31204">
    <property type="entry name" value="SIGMA INTRACELLULAR RECEPTOR 2"/>
    <property type="match status" value="1"/>
</dbReference>
<evidence type="ECO:0000256" key="2">
    <source>
        <dbReference type="ARBA" id="ARBA00009096"/>
    </source>
</evidence>
<keyword evidence="3 7" id="KW-0812">Transmembrane</keyword>
<organism evidence="9 10">
    <name type="scientific">Eleusine coracana subsp. coracana</name>
    <dbReference type="NCBI Taxonomy" id="191504"/>
    <lineage>
        <taxon>Eukaryota</taxon>
        <taxon>Viridiplantae</taxon>
        <taxon>Streptophyta</taxon>
        <taxon>Embryophyta</taxon>
        <taxon>Tracheophyta</taxon>
        <taxon>Spermatophyta</taxon>
        <taxon>Magnoliopsida</taxon>
        <taxon>Liliopsida</taxon>
        <taxon>Poales</taxon>
        <taxon>Poaceae</taxon>
        <taxon>PACMAD clade</taxon>
        <taxon>Chloridoideae</taxon>
        <taxon>Cynodonteae</taxon>
        <taxon>Eleusininae</taxon>
        <taxon>Eleusine</taxon>
    </lineage>
</organism>
<evidence type="ECO:0000256" key="7">
    <source>
        <dbReference type="PIRNR" id="PIRNR031032"/>
    </source>
</evidence>
<dbReference type="InterPro" id="IPR016964">
    <property type="entry name" value="Sigma2_recept"/>
</dbReference>
<evidence type="ECO:0000256" key="1">
    <source>
        <dbReference type="ARBA" id="ARBA00004477"/>
    </source>
</evidence>
<dbReference type="PANTHER" id="PTHR31204:SF4">
    <property type="entry name" value="EXPRESSED PROTEIN"/>
    <property type="match status" value="1"/>
</dbReference>
<evidence type="ECO:0000256" key="6">
    <source>
        <dbReference type="ARBA" id="ARBA00023136"/>
    </source>
</evidence>
<keyword evidence="5 7" id="KW-1133">Transmembrane helix</keyword>
<dbReference type="PROSITE" id="PS51751">
    <property type="entry name" value="EXPERA"/>
    <property type="match status" value="1"/>
</dbReference>
<dbReference type="PIRSF" id="PIRSF031032">
    <property type="entry name" value="TMP_97_prd"/>
    <property type="match status" value="1"/>
</dbReference>
<feature type="transmembrane region" description="Helical" evidence="7">
    <location>
        <begin position="71"/>
        <end position="92"/>
    </location>
</feature>
<evidence type="ECO:0000259" key="8">
    <source>
        <dbReference type="PROSITE" id="PS51751"/>
    </source>
</evidence>
<feature type="transmembrane region" description="Helical" evidence="7">
    <location>
        <begin position="12"/>
        <end position="31"/>
    </location>
</feature>
<dbReference type="InterPro" id="IPR033118">
    <property type="entry name" value="EXPERA"/>
</dbReference>
<dbReference type="Pfam" id="PF05241">
    <property type="entry name" value="EBP"/>
    <property type="match status" value="1"/>
</dbReference>
<comment type="subcellular location">
    <subcellularLocation>
        <location evidence="1">Endoplasmic reticulum membrane</location>
        <topology evidence="1">Multi-pass membrane protein</topology>
    </subcellularLocation>
</comment>
<dbReference type="EMBL" id="BQKI01000005">
    <property type="protein sequence ID" value="GJM95458.1"/>
    <property type="molecule type" value="Genomic_DNA"/>
</dbReference>
<accession>A0AAV5CBM4</accession>
<name>A0AAV5CBM4_ELECO</name>
<evidence type="ECO:0000256" key="5">
    <source>
        <dbReference type="ARBA" id="ARBA00022989"/>
    </source>
</evidence>
<feature type="transmembrane region" description="Helical" evidence="7">
    <location>
        <begin position="104"/>
        <end position="122"/>
    </location>
</feature>
<dbReference type="GO" id="GO:0005789">
    <property type="term" value="C:endoplasmic reticulum membrane"/>
    <property type="evidence" value="ECO:0007669"/>
    <property type="project" value="UniProtKB-SubCell"/>
</dbReference>
<dbReference type="Proteomes" id="UP001054889">
    <property type="component" value="Unassembled WGS sequence"/>
</dbReference>
<dbReference type="InterPro" id="IPR051987">
    <property type="entry name" value="Sigma-2_receptor-like"/>
</dbReference>
<dbReference type="AlphaFoldDB" id="A0AAV5CBM4"/>
<gene>
    <name evidence="9" type="primary">ga12196</name>
    <name evidence="9" type="ORF">PR202_ga12196</name>
</gene>
<evidence type="ECO:0000256" key="3">
    <source>
        <dbReference type="ARBA" id="ARBA00022692"/>
    </source>
</evidence>
<comment type="similarity">
    <text evidence="2">Belongs to the TMEM97/sigma-2 receptor family.</text>
</comment>
<evidence type="ECO:0000313" key="9">
    <source>
        <dbReference type="EMBL" id="GJM95458.1"/>
    </source>
</evidence>
<proteinExistence type="inferred from homology"/>
<keyword evidence="10" id="KW-1185">Reference proteome</keyword>
<sequence length="174" mass="19454">MYYKPMAIISKAVDVVWVLSSLTFAVVAPLFDSQVVLPRALYPTPLVRVHRWFVTEFDHYLVADPPPFFRGLVWLALAFLWPVCIANIYAVITRRHRWIANTSLMAGVFFLTYLSAMLGEMLGSGRATPKLVRFYVPFVLLAVILVLRGLCSCSELPDTAGSVASSSSAQKKRL</sequence>
<keyword evidence="4" id="KW-0256">Endoplasmic reticulum</keyword>
<feature type="domain" description="EXPERA" evidence="8">
    <location>
        <begin position="13"/>
        <end position="146"/>
    </location>
</feature>
<comment type="caution">
    <text evidence="9">The sequence shown here is derived from an EMBL/GenBank/DDBJ whole genome shotgun (WGS) entry which is preliminary data.</text>
</comment>
<reference evidence="9" key="2">
    <citation type="submission" date="2021-12" db="EMBL/GenBank/DDBJ databases">
        <title>Resequencing data analysis of finger millet.</title>
        <authorList>
            <person name="Hatakeyama M."/>
            <person name="Aluri S."/>
            <person name="Balachadran M.T."/>
            <person name="Sivarajan S.R."/>
            <person name="Poveda L."/>
            <person name="Shimizu-Inatsugi R."/>
            <person name="Schlapbach R."/>
            <person name="Sreeman S.M."/>
            <person name="Shimizu K.K."/>
        </authorList>
    </citation>
    <scope>NUCLEOTIDE SEQUENCE</scope>
</reference>
<evidence type="ECO:0000256" key="4">
    <source>
        <dbReference type="ARBA" id="ARBA00022824"/>
    </source>
</evidence>
<keyword evidence="6 7" id="KW-0472">Membrane</keyword>
<reference evidence="9" key="1">
    <citation type="journal article" date="2018" name="DNA Res.">
        <title>Multiple hybrid de novo genome assembly of finger millet, an orphan allotetraploid crop.</title>
        <authorList>
            <person name="Hatakeyama M."/>
            <person name="Aluri S."/>
            <person name="Balachadran M.T."/>
            <person name="Sivarajan S.R."/>
            <person name="Patrignani A."/>
            <person name="Gruter S."/>
            <person name="Poveda L."/>
            <person name="Shimizu-Inatsugi R."/>
            <person name="Baeten J."/>
            <person name="Francoijs K.J."/>
            <person name="Nataraja K.N."/>
            <person name="Reddy Y.A.N."/>
            <person name="Phadnis S."/>
            <person name="Ravikumar R.L."/>
            <person name="Schlapbach R."/>
            <person name="Sreeman S.M."/>
            <person name="Shimizu K.K."/>
        </authorList>
    </citation>
    <scope>NUCLEOTIDE SEQUENCE</scope>
</reference>
<feature type="transmembrane region" description="Helical" evidence="7">
    <location>
        <begin position="134"/>
        <end position="151"/>
    </location>
</feature>